<proteinExistence type="inferred from homology"/>
<dbReference type="SUPFAM" id="SSF55957">
    <property type="entry name" value="Phosphoglucomutase, C-terminal domain"/>
    <property type="match status" value="1"/>
</dbReference>
<dbReference type="InterPro" id="IPR005841">
    <property type="entry name" value="Alpha-D-phosphohexomutase_SF"/>
</dbReference>
<dbReference type="Gene3D" id="3.40.120.10">
    <property type="entry name" value="Alpha-D-Glucose-1,6-Bisphosphate, subunit A, domain 3"/>
    <property type="match status" value="3"/>
</dbReference>
<dbReference type="Pfam" id="PF00408">
    <property type="entry name" value="PGM_PMM_IV"/>
    <property type="match status" value="1"/>
</dbReference>
<evidence type="ECO:0000256" key="4">
    <source>
        <dbReference type="ARBA" id="ARBA00022723"/>
    </source>
</evidence>
<dbReference type="Proteomes" id="UP000294508">
    <property type="component" value="Unassembled WGS sequence"/>
</dbReference>
<dbReference type="InterPro" id="IPR005843">
    <property type="entry name" value="A-D-PHexomutase_C"/>
</dbReference>
<dbReference type="SUPFAM" id="SSF53738">
    <property type="entry name" value="Phosphoglucomutase, first 3 domains"/>
    <property type="match status" value="3"/>
</dbReference>
<dbReference type="InterPro" id="IPR005846">
    <property type="entry name" value="A-D-PHexomutase_a/b/a-III"/>
</dbReference>
<accession>A0A4R2H3U4</accession>
<dbReference type="InterPro" id="IPR016055">
    <property type="entry name" value="A-D-PHexomutase_a/b/a-I/II/III"/>
</dbReference>
<evidence type="ECO:0000256" key="2">
    <source>
        <dbReference type="ARBA" id="ARBA00010231"/>
    </source>
</evidence>
<dbReference type="AlphaFoldDB" id="A0A4R2H3U4"/>
<evidence type="ECO:0000256" key="6">
    <source>
        <dbReference type="ARBA" id="ARBA00023235"/>
    </source>
</evidence>
<dbReference type="GO" id="GO:0016868">
    <property type="term" value="F:intramolecular phosphotransferase activity"/>
    <property type="evidence" value="ECO:0007669"/>
    <property type="project" value="InterPro"/>
</dbReference>
<dbReference type="PRINTS" id="PR00509">
    <property type="entry name" value="PGMPMM"/>
</dbReference>
<dbReference type="Pfam" id="PF02879">
    <property type="entry name" value="PGM_PMM_II"/>
    <property type="match status" value="1"/>
</dbReference>
<feature type="domain" description="Alpha-D-phosphohexomutase alpha/beta/alpha" evidence="8">
    <location>
        <begin position="8"/>
        <end position="121"/>
    </location>
</feature>
<keyword evidence="6" id="KW-0413">Isomerase</keyword>
<dbReference type="Pfam" id="PF02878">
    <property type="entry name" value="PGM_PMM_I"/>
    <property type="match status" value="1"/>
</dbReference>
<gene>
    <name evidence="11" type="ORF">EV652_113213</name>
</gene>
<feature type="domain" description="Alpha-D-phosphohexomutase alpha/beta/alpha" evidence="9">
    <location>
        <begin position="156"/>
        <end position="251"/>
    </location>
</feature>
<comment type="caution">
    <text evidence="11">The sequence shown here is derived from an EMBL/GenBank/DDBJ whole genome shotgun (WGS) entry which is preliminary data.</text>
</comment>
<dbReference type="InterPro" id="IPR005845">
    <property type="entry name" value="A-D-PHexomutase_a/b/a-II"/>
</dbReference>
<protein>
    <submittedName>
        <fullName evidence="11">Phosphomannomutase</fullName>
    </submittedName>
</protein>
<evidence type="ECO:0000256" key="3">
    <source>
        <dbReference type="ARBA" id="ARBA00022553"/>
    </source>
</evidence>
<keyword evidence="12" id="KW-1185">Reference proteome</keyword>
<dbReference type="InterPro" id="IPR005844">
    <property type="entry name" value="A-D-PHexomutase_a/b/a-I"/>
</dbReference>
<evidence type="ECO:0000256" key="1">
    <source>
        <dbReference type="ARBA" id="ARBA00001946"/>
    </source>
</evidence>
<name>A0A4R2H3U4_9ACTN</name>
<dbReference type="GO" id="GO:0046872">
    <property type="term" value="F:metal ion binding"/>
    <property type="evidence" value="ECO:0007669"/>
    <property type="project" value="UniProtKB-KW"/>
</dbReference>
<comment type="cofactor">
    <cofactor evidence="1">
        <name>Mg(2+)</name>
        <dbReference type="ChEBI" id="CHEBI:18420"/>
    </cofactor>
</comment>
<keyword evidence="5" id="KW-0460">Magnesium</keyword>
<dbReference type="PANTHER" id="PTHR43771">
    <property type="entry name" value="PHOSPHOMANNOMUTASE"/>
    <property type="match status" value="1"/>
</dbReference>
<evidence type="ECO:0000259" key="7">
    <source>
        <dbReference type="Pfam" id="PF00408"/>
    </source>
</evidence>
<comment type="similarity">
    <text evidence="2">Belongs to the phosphohexose mutase family.</text>
</comment>
<evidence type="ECO:0000259" key="9">
    <source>
        <dbReference type="Pfam" id="PF02879"/>
    </source>
</evidence>
<dbReference type="GO" id="GO:0005975">
    <property type="term" value="P:carbohydrate metabolic process"/>
    <property type="evidence" value="ECO:0007669"/>
    <property type="project" value="InterPro"/>
</dbReference>
<evidence type="ECO:0000259" key="8">
    <source>
        <dbReference type="Pfam" id="PF02878"/>
    </source>
</evidence>
<keyword evidence="4" id="KW-0479">Metal-binding</keyword>
<organism evidence="11 12">
    <name type="scientific">Kribbella steppae</name>
    <dbReference type="NCBI Taxonomy" id="2512223"/>
    <lineage>
        <taxon>Bacteria</taxon>
        <taxon>Bacillati</taxon>
        <taxon>Actinomycetota</taxon>
        <taxon>Actinomycetes</taxon>
        <taxon>Propionibacteriales</taxon>
        <taxon>Kribbellaceae</taxon>
        <taxon>Kribbella</taxon>
    </lineage>
</organism>
<dbReference type="CDD" id="cd03089">
    <property type="entry name" value="PMM_PGM"/>
    <property type="match status" value="1"/>
</dbReference>
<reference evidence="11 12" key="1">
    <citation type="journal article" date="2015" name="Stand. Genomic Sci.">
        <title>Genomic Encyclopedia of Bacterial and Archaeal Type Strains, Phase III: the genomes of soil and plant-associated and newly described type strains.</title>
        <authorList>
            <person name="Whitman W.B."/>
            <person name="Woyke T."/>
            <person name="Klenk H.P."/>
            <person name="Zhou Y."/>
            <person name="Lilburn T.G."/>
            <person name="Beck B.J."/>
            <person name="De Vos P."/>
            <person name="Vandamme P."/>
            <person name="Eisen J.A."/>
            <person name="Garrity G."/>
            <person name="Hugenholtz P."/>
            <person name="Kyrpides N.C."/>
        </authorList>
    </citation>
    <scope>NUCLEOTIDE SEQUENCE [LARGE SCALE GENOMIC DNA]</scope>
    <source>
        <strain evidence="11 12">VKM Ac-2572</strain>
    </source>
</reference>
<dbReference type="Pfam" id="PF02880">
    <property type="entry name" value="PGM_PMM_III"/>
    <property type="match status" value="1"/>
</dbReference>
<dbReference type="EMBL" id="SLWN01000013">
    <property type="protein sequence ID" value="TCO19814.1"/>
    <property type="molecule type" value="Genomic_DNA"/>
</dbReference>
<dbReference type="RefSeq" id="WP_132213266.1">
    <property type="nucleotide sequence ID" value="NZ_SLWN01000013.1"/>
</dbReference>
<evidence type="ECO:0000259" key="10">
    <source>
        <dbReference type="Pfam" id="PF02880"/>
    </source>
</evidence>
<evidence type="ECO:0000313" key="12">
    <source>
        <dbReference type="Proteomes" id="UP000294508"/>
    </source>
</evidence>
<evidence type="ECO:0000256" key="5">
    <source>
        <dbReference type="ARBA" id="ARBA00022842"/>
    </source>
</evidence>
<keyword evidence="3" id="KW-0597">Phosphoprotein</keyword>
<dbReference type="PANTHER" id="PTHR43771:SF1">
    <property type="entry name" value="PHOSPHOMANNOMUTASE"/>
    <property type="match status" value="1"/>
</dbReference>
<evidence type="ECO:0000313" key="11">
    <source>
        <dbReference type="EMBL" id="TCO19814.1"/>
    </source>
</evidence>
<dbReference type="InterPro" id="IPR036900">
    <property type="entry name" value="A-D-PHexomutase_C_sf"/>
</dbReference>
<dbReference type="OrthoDB" id="9803322at2"/>
<dbReference type="NCBIfam" id="NF007088">
    <property type="entry name" value="PRK09542.1"/>
    <property type="match status" value="1"/>
</dbReference>
<sequence length="448" mass="47520">MRDLTSLIKAYDIRGTVPDQLDAQLTYQIGAAFAHLSGANLIAVGHDMRVSSPELADALAAGINSRGIDVLAIGLASTDLLYFASGSRDVPGAMITASHNPPAYNGIKLCRAGARPVGQDTGLADIRTLLATGLPTYDGPAGTSQSEDLLPSYAKYLHGLVSLAGSRRLKIVIDAGNGMAGHTAPVVLDDAALDIVPLYFDLDGTFPNHEANPLNPANLVDLRAAVRLHHADVGLAFDGDADRCFFVDENGETVSPNNVISLIAARELAGHPGSAIVYNVVASKAVAEQIAERGGTPVRSRVGHSFIKQAMADHGAIFGGEHSGHYYFRQFWRADTGMLAALHVLAALGETDQPLSALAAQSSRYVDSGEINCTIADLPAVLDRVETHYTAHGATVDRLDGLTITLPDGAWFNLRPSNTEPLLRLNIEATDHDSMTRLRQDVVTLLDQ</sequence>
<dbReference type="Gene3D" id="3.30.310.50">
    <property type="entry name" value="Alpha-D-phosphohexomutase, C-terminal domain"/>
    <property type="match status" value="1"/>
</dbReference>
<feature type="domain" description="Alpha-D-phosphohexomutase C-terminal" evidence="7">
    <location>
        <begin position="370"/>
        <end position="443"/>
    </location>
</feature>
<feature type="domain" description="Alpha-D-phosphohexomutase alpha/beta/alpha" evidence="10">
    <location>
        <begin position="259"/>
        <end position="361"/>
    </location>
</feature>